<evidence type="ECO:0000313" key="4">
    <source>
        <dbReference type="EMBL" id="ATI82919.1"/>
    </source>
</evidence>
<dbReference type="KEGG" id="sya:A6768_16740"/>
<dbReference type="NCBIfam" id="TIGR01540">
    <property type="entry name" value="portal_PBSX"/>
    <property type="match status" value="1"/>
</dbReference>
<organism evidence="4 5">
    <name type="scientific">Sphingobium yanoikuyae</name>
    <name type="common">Sphingomonas yanoikuyae</name>
    <dbReference type="NCBI Taxonomy" id="13690"/>
    <lineage>
        <taxon>Bacteria</taxon>
        <taxon>Pseudomonadati</taxon>
        <taxon>Pseudomonadota</taxon>
        <taxon>Alphaproteobacteria</taxon>
        <taxon>Sphingomonadales</taxon>
        <taxon>Sphingomonadaceae</taxon>
        <taxon>Sphingobium</taxon>
    </lineage>
</organism>
<sequence length="355" mass="39578">MSKRARRQGAQRMSRRESAAASDGAIVVANDNRRGAVEAFTFGDPEPVNSRATMLDMLECWDNGRWYEPPVSLDGLARTFRASPHHSSAIMLKRNLLAASLDPTRWLTRKVFAGMVQDYLVMGTAYAQEIRNQLGGVMRLEHCLAKYTRRGVEPGRFWWVPGYRNEREFDLGTVHQILAPDINQEIYGLPEYLSALQSALLNENATLFRRRYFENGSHAGYILYATGQFANGDVDAMRAALKKAKGPGNFRNMFVHSPDGKEGGIKIIPIAEVGAKDEFMGIKNTTRDDVLAAHRVPPQLLGIIPANAGGFGDPGKALDSFFELEIEPLQSVFLDLNDQLGFEAVKFQKRRVDDA</sequence>
<dbReference type="Proteomes" id="UP000219422">
    <property type="component" value="Chromosome"/>
</dbReference>
<dbReference type="KEGG" id="sya:A6768_24910"/>
<accession>A0A291N6B6</accession>
<gene>
    <name evidence="3" type="ORF">A6768_16740</name>
    <name evidence="4" type="ORF">A6768_24910</name>
</gene>
<evidence type="ECO:0000313" key="5">
    <source>
        <dbReference type="Proteomes" id="UP000219422"/>
    </source>
</evidence>
<name>A0A291N6B6_SPHYA</name>
<protein>
    <submittedName>
        <fullName evidence="4">Phage portal protein</fullName>
    </submittedName>
</protein>
<dbReference type="InterPro" id="IPR006944">
    <property type="entry name" value="Phage/GTA_portal"/>
</dbReference>
<dbReference type="PIRSF" id="PIRSF018494">
    <property type="entry name" value="PBSX_VPQ"/>
    <property type="match status" value="1"/>
</dbReference>
<dbReference type="AlphaFoldDB" id="A0A291N6B6"/>
<dbReference type="InterPro" id="IPR006430">
    <property type="entry name" value="Phage_portal_PBSX"/>
</dbReference>
<dbReference type="InterPro" id="IPR030935">
    <property type="entry name" value="PBSX_Proteobac"/>
</dbReference>
<evidence type="ECO:0000256" key="1">
    <source>
        <dbReference type="ARBA" id="ARBA00006799"/>
    </source>
</evidence>
<dbReference type="Pfam" id="PF04860">
    <property type="entry name" value="Phage_portal"/>
    <property type="match status" value="1"/>
</dbReference>
<evidence type="ECO:0000256" key="2">
    <source>
        <dbReference type="SAM" id="MobiDB-lite"/>
    </source>
</evidence>
<comment type="similarity">
    <text evidence="1">Belongs to the phage portal family. PBSX subfamily.</text>
</comment>
<proteinExistence type="inferred from homology"/>
<evidence type="ECO:0000313" key="3">
    <source>
        <dbReference type="EMBL" id="ATI81476.1"/>
    </source>
</evidence>
<dbReference type="EMBL" id="CP023741">
    <property type="protein sequence ID" value="ATI82919.1"/>
    <property type="molecule type" value="Genomic_DNA"/>
</dbReference>
<feature type="region of interest" description="Disordered" evidence="2">
    <location>
        <begin position="1"/>
        <end position="22"/>
    </location>
</feature>
<reference evidence="4 5" key="1">
    <citation type="submission" date="2017-10" db="EMBL/GenBank/DDBJ databases">
        <title>Sphingobium yanoikuyae S72.</title>
        <authorList>
            <person name="Sanchez E."/>
            <person name="Bustos P."/>
            <person name="Mendoza P."/>
            <person name="Guo X."/>
            <person name="Mendoza A."/>
        </authorList>
    </citation>
    <scope>NUCLEOTIDE SEQUENCE [LARGE SCALE GENOMIC DNA]</scope>
    <source>
        <strain evidence="4 5">S72</strain>
    </source>
</reference>
<dbReference type="EMBL" id="CP023741">
    <property type="protein sequence ID" value="ATI81476.1"/>
    <property type="molecule type" value="Genomic_DNA"/>
</dbReference>